<dbReference type="PROSITE" id="PS01124">
    <property type="entry name" value="HTH_ARAC_FAMILY_2"/>
    <property type="match status" value="1"/>
</dbReference>
<evidence type="ECO:0000256" key="1">
    <source>
        <dbReference type="ARBA" id="ARBA00023015"/>
    </source>
</evidence>
<evidence type="ECO:0000259" key="4">
    <source>
        <dbReference type="PROSITE" id="PS01124"/>
    </source>
</evidence>
<comment type="caution">
    <text evidence="5">The sequence shown here is derived from an EMBL/GenBank/DDBJ whole genome shotgun (WGS) entry which is preliminary data.</text>
</comment>
<dbReference type="PANTHER" id="PTHR43280:SF2">
    <property type="entry name" value="HTH-TYPE TRANSCRIPTIONAL REGULATOR EXSA"/>
    <property type="match status" value="1"/>
</dbReference>
<dbReference type="PANTHER" id="PTHR43280">
    <property type="entry name" value="ARAC-FAMILY TRANSCRIPTIONAL REGULATOR"/>
    <property type="match status" value="1"/>
</dbReference>
<keyword evidence="3" id="KW-0804">Transcription</keyword>
<dbReference type="EMBL" id="BAABRL010000010">
    <property type="protein sequence ID" value="GAA5496783.1"/>
    <property type="molecule type" value="Genomic_DNA"/>
</dbReference>
<evidence type="ECO:0000256" key="2">
    <source>
        <dbReference type="ARBA" id="ARBA00023125"/>
    </source>
</evidence>
<keyword evidence="1" id="KW-0805">Transcription regulation</keyword>
<gene>
    <name evidence="5" type="ORF">Rhal01_02968</name>
</gene>
<feature type="domain" description="HTH araC/xylS-type" evidence="4">
    <location>
        <begin position="196"/>
        <end position="295"/>
    </location>
</feature>
<keyword evidence="2" id="KW-0238">DNA-binding</keyword>
<protein>
    <recommendedName>
        <fullName evidence="4">HTH araC/xylS-type domain-containing protein</fullName>
    </recommendedName>
</protein>
<reference evidence="5 6" key="1">
    <citation type="submission" date="2024-02" db="EMBL/GenBank/DDBJ databases">
        <title>Rubritalea halochordaticola NBRC 107102.</title>
        <authorList>
            <person name="Ichikawa N."/>
            <person name="Katano-Makiyama Y."/>
            <person name="Hidaka K."/>
        </authorList>
    </citation>
    <scope>NUCLEOTIDE SEQUENCE [LARGE SCALE GENOMIC DNA]</scope>
    <source>
        <strain evidence="5 6">NBRC 107102</strain>
    </source>
</reference>
<dbReference type="Gene3D" id="1.10.10.60">
    <property type="entry name" value="Homeodomain-like"/>
    <property type="match status" value="1"/>
</dbReference>
<organism evidence="5 6">
    <name type="scientific">Rubritalea halochordaticola</name>
    <dbReference type="NCBI Taxonomy" id="714537"/>
    <lineage>
        <taxon>Bacteria</taxon>
        <taxon>Pseudomonadati</taxon>
        <taxon>Verrucomicrobiota</taxon>
        <taxon>Verrucomicrobiia</taxon>
        <taxon>Verrucomicrobiales</taxon>
        <taxon>Rubritaleaceae</taxon>
        <taxon>Rubritalea</taxon>
    </lineage>
</organism>
<proteinExistence type="predicted"/>
<evidence type="ECO:0000313" key="5">
    <source>
        <dbReference type="EMBL" id="GAA5496783.1"/>
    </source>
</evidence>
<dbReference type="InterPro" id="IPR018060">
    <property type="entry name" value="HTH_AraC"/>
</dbReference>
<dbReference type="SMART" id="SM00342">
    <property type="entry name" value="HTH_ARAC"/>
    <property type="match status" value="1"/>
</dbReference>
<evidence type="ECO:0000313" key="6">
    <source>
        <dbReference type="Proteomes" id="UP001424741"/>
    </source>
</evidence>
<name>A0ABP9V2L9_9BACT</name>
<dbReference type="Proteomes" id="UP001424741">
    <property type="component" value="Unassembled WGS sequence"/>
</dbReference>
<evidence type="ECO:0000256" key="3">
    <source>
        <dbReference type="ARBA" id="ARBA00023163"/>
    </source>
</evidence>
<dbReference type="SUPFAM" id="SSF46689">
    <property type="entry name" value="Homeodomain-like"/>
    <property type="match status" value="1"/>
</dbReference>
<dbReference type="Pfam" id="PF12833">
    <property type="entry name" value="HTH_18"/>
    <property type="match status" value="1"/>
</dbReference>
<accession>A0ABP9V2L9</accession>
<dbReference type="InterPro" id="IPR009057">
    <property type="entry name" value="Homeodomain-like_sf"/>
</dbReference>
<keyword evidence="6" id="KW-1185">Reference proteome</keyword>
<sequence length="300" mass="35142">MVVIWYFSVKNTEELIYEDWLGVKPQLLWALERRMDATSALMMNTSVRTYDHTAWYIIEGRAVVKNELGEVSAGAGEWLFPAQGERRQAFDGPLKFYSLNFTAKWRDFKPLYPLDESLVLSGEALPSLREKAKSICDELYTRLGRESWYLGVHACKLDDWLAIQRMKAEWLEDYAAAMKILGVEHYSPSKMDPRYQQAQQTMENHDWSQRLTMEELAQKVGVSRRQLERIYQDQLGRSPMSVFEDFKLERAKTLLLTPGVLMKEVAYEMGFNDISNFNRWFYRLTKVKASAFRESYQIGF</sequence>